<dbReference type="AlphaFoldDB" id="A0AAV7T1U1"/>
<evidence type="ECO:0000256" key="1">
    <source>
        <dbReference type="SAM" id="MobiDB-lite"/>
    </source>
</evidence>
<feature type="region of interest" description="Disordered" evidence="1">
    <location>
        <begin position="1"/>
        <end position="54"/>
    </location>
</feature>
<dbReference type="Proteomes" id="UP001066276">
    <property type="component" value="Chromosome 4_1"/>
</dbReference>
<reference evidence="2" key="1">
    <citation type="journal article" date="2022" name="bioRxiv">
        <title>Sequencing and chromosome-scale assembly of the giantPleurodeles waltlgenome.</title>
        <authorList>
            <person name="Brown T."/>
            <person name="Elewa A."/>
            <person name="Iarovenko S."/>
            <person name="Subramanian E."/>
            <person name="Araus A.J."/>
            <person name="Petzold A."/>
            <person name="Susuki M."/>
            <person name="Suzuki K.-i.T."/>
            <person name="Hayashi T."/>
            <person name="Toyoda A."/>
            <person name="Oliveira C."/>
            <person name="Osipova E."/>
            <person name="Leigh N.D."/>
            <person name="Simon A."/>
            <person name="Yun M.H."/>
        </authorList>
    </citation>
    <scope>NUCLEOTIDE SEQUENCE</scope>
    <source>
        <strain evidence="2">20211129_DDA</strain>
        <tissue evidence="2">Liver</tissue>
    </source>
</reference>
<proteinExistence type="predicted"/>
<evidence type="ECO:0000313" key="3">
    <source>
        <dbReference type="Proteomes" id="UP001066276"/>
    </source>
</evidence>
<feature type="compositionally biased region" description="Polar residues" evidence="1">
    <location>
        <begin position="1"/>
        <end position="10"/>
    </location>
</feature>
<sequence length="74" mass="8677">MRNRRNNTLLKVQKKTYEKVPRRREEQSAQEDKPSVELTVSREQNAQEEKPSMELPVRRLLCRTPAGVEILLSS</sequence>
<organism evidence="2 3">
    <name type="scientific">Pleurodeles waltl</name>
    <name type="common">Iberian ribbed newt</name>
    <dbReference type="NCBI Taxonomy" id="8319"/>
    <lineage>
        <taxon>Eukaryota</taxon>
        <taxon>Metazoa</taxon>
        <taxon>Chordata</taxon>
        <taxon>Craniata</taxon>
        <taxon>Vertebrata</taxon>
        <taxon>Euteleostomi</taxon>
        <taxon>Amphibia</taxon>
        <taxon>Batrachia</taxon>
        <taxon>Caudata</taxon>
        <taxon>Salamandroidea</taxon>
        <taxon>Salamandridae</taxon>
        <taxon>Pleurodelinae</taxon>
        <taxon>Pleurodeles</taxon>
    </lineage>
</organism>
<comment type="caution">
    <text evidence="2">The sequence shown here is derived from an EMBL/GenBank/DDBJ whole genome shotgun (WGS) entry which is preliminary data.</text>
</comment>
<dbReference type="EMBL" id="JANPWB010000007">
    <property type="protein sequence ID" value="KAJ1170226.1"/>
    <property type="molecule type" value="Genomic_DNA"/>
</dbReference>
<accession>A0AAV7T1U1</accession>
<name>A0AAV7T1U1_PLEWA</name>
<keyword evidence="3" id="KW-1185">Reference proteome</keyword>
<evidence type="ECO:0000313" key="2">
    <source>
        <dbReference type="EMBL" id="KAJ1170226.1"/>
    </source>
</evidence>
<feature type="compositionally biased region" description="Basic and acidic residues" evidence="1">
    <location>
        <begin position="15"/>
        <end position="35"/>
    </location>
</feature>
<gene>
    <name evidence="2" type="ORF">NDU88_002107</name>
</gene>
<protein>
    <submittedName>
        <fullName evidence="2">Uncharacterized protein</fullName>
    </submittedName>
</protein>